<dbReference type="Proteomes" id="UP000428330">
    <property type="component" value="Chromosome"/>
</dbReference>
<accession>A0A6I6J508</accession>
<keyword evidence="1" id="KW-0808">Transferase</keyword>
<name>A0A6I6J508_9RHOB</name>
<dbReference type="SUPFAM" id="SSF52540">
    <property type="entry name" value="P-loop containing nucleoside triphosphate hydrolases"/>
    <property type="match status" value="1"/>
</dbReference>
<dbReference type="KEGG" id="rom:EI983_16855"/>
<evidence type="ECO:0000313" key="1">
    <source>
        <dbReference type="EMBL" id="QGX99848.1"/>
    </source>
</evidence>
<dbReference type="Gene3D" id="3.40.50.300">
    <property type="entry name" value="P-loop containing nucleotide triphosphate hydrolases"/>
    <property type="match status" value="1"/>
</dbReference>
<dbReference type="EMBL" id="CP034348">
    <property type="protein sequence ID" value="QGX99848.1"/>
    <property type="molecule type" value="Genomic_DNA"/>
</dbReference>
<organism evidence="1 2">
    <name type="scientific">Roseovarius faecimaris</name>
    <dbReference type="NCBI Taxonomy" id="2494550"/>
    <lineage>
        <taxon>Bacteria</taxon>
        <taxon>Pseudomonadati</taxon>
        <taxon>Pseudomonadota</taxon>
        <taxon>Alphaproteobacteria</taxon>
        <taxon>Rhodobacterales</taxon>
        <taxon>Roseobacteraceae</taxon>
        <taxon>Roseovarius</taxon>
    </lineage>
</organism>
<dbReference type="InterPro" id="IPR027417">
    <property type="entry name" value="P-loop_NTPase"/>
</dbReference>
<dbReference type="AlphaFoldDB" id="A0A6I6J508"/>
<dbReference type="OrthoDB" id="1441538at2"/>
<keyword evidence="2" id="KW-1185">Reference proteome</keyword>
<dbReference type="Pfam" id="PF13469">
    <property type="entry name" value="Sulfotransfer_3"/>
    <property type="match status" value="1"/>
</dbReference>
<evidence type="ECO:0000313" key="2">
    <source>
        <dbReference type="Proteomes" id="UP000428330"/>
    </source>
</evidence>
<dbReference type="GO" id="GO:0016740">
    <property type="term" value="F:transferase activity"/>
    <property type="evidence" value="ECO:0007669"/>
    <property type="project" value="UniProtKB-KW"/>
</dbReference>
<dbReference type="RefSeq" id="WP_157708529.1">
    <property type="nucleotide sequence ID" value="NZ_CP034348.1"/>
</dbReference>
<reference evidence="2" key="1">
    <citation type="submission" date="2018-12" db="EMBL/GenBank/DDBJ databases">
        <title>Complete genome sequence of Roseovarius sp. MME-070.</title>
        <authorList>
            <person name="Nam Y.-D."/>
            <person name="Kang J."/>
            <person name="Chung W.-H."/>
            <person name="Park Y.S."/>
        </authorList>
    </citation>
    <scope>NUCLEOTIDE SEQUENCE [LARGE SCALE GENOMIC DNA]</scope>
    <source>
        <strain evidence="2">MME-070</strain>
    </source>
</reference>
<gene>
    <name evidence="1" type="ORF">EI983_16855</name>
</gene>
<proteinExistence type="predicted"/>
<sequence>MSAPDFPAPVFVLAGPRSYSSLAVGMIGQHPELFGMPELNLFQCGDMEEFNTGENPDGTPKSPFWKSMRHGLLRALAEVFSGEQTPESIRMAERWLRTREQYSSAQVLQELAEAVAPRRIVEKSPGILRRQEFMNRMLKAAPHARFVHLVRSPIDQCKSALAAKGGIGVLLSLNSVDHRGEDAALEPQILWHDTQVQILRFLDQLPDEQFVTIRGEDLLNDTDETLGALCRWLGVSDAPEAIAAMKRPEDSPFACMGPPNAPLGNDVNFLKSPALREGKVAYAPLDAHLPWREDGEKLHPRVVALAEALGYDA</sequence>
<protein>
    <submittedName>
        <fullName evidence="1">Sulfotransferase</fullName>
    </submittedName>
</protein>